<dbReference type="EMBL" id="LAVV01007860">
    <property type="protein sequence ID" value="KNZ54532.1"/>
    <property type="molecule type" value="Genomic_DNA"/>
</dbReference>
<dbReference type="Proteomes" id="UP000037035">
    <property type="component" value="Unassembled WGS sequence"/>
</dbReference>
<comment type="caution">
    <text evidence="1">The sequence shown here is derived from an EMBL/GenBank/DDBJ whole genome shotgun (WGS) entry which is preliminary data.</text>
</comment>
<evidence type="ECO:0000313" key="2">
    <source>
        <dbReference type="Proteomes" id="UP000037035"/>
    </source>
</evidence>
<proteinExistence type="predicted"/>
<sequence length="152" mass="16900">MLNFNLLSFPSFKNPLRILTLVFVTGCYPSEPHLTHAIYSNTPSPLTNFPESSSILALNIQPEESSTKVSELPTSEKGYKYVSHFYKAPKDISSEINQSNIIEGSCRQKSLVVRCPQANLIVGEPASLKEPRTYGDLLGRLDREHSSSLETV</sequence>
<reference evidence="1 2" key="1">
    <citation type="submission" date="2015-08" db="EMBL/GenBank/DDBJ databases">
        <title>Next Generation Sequencing and Analysis of the Genome of Puccinia sorghi L Schw, the Causal Agent of Maize Common Rust.</title>
        <authorList>
            <person name="Rochi L."/>
            <person name="Burguener G."/>
            <person name="Darino M."/>
            <person name="Turjanski A."/>
            <person name="Kreff E."/>
            <person name="Dieguez M.J."/>
            <person name="Sacco F."/>
        </authorList>
    </citation>
    <scope>NUCLEOTIDE SEQUENCE [LARGE SCALE GENOMIC DNA]</scope>
    <source>
        <strain evidence="1 2">RO10H11247</strain>
    </source>
</reference>
<dbReference type="VEuPathDB" id="FungiDB:VP01_2922g2"/>
<dbReference type="AlphaFoldDB" id="A0A0L6V216"/>
<keyword evidence="2" id="KW-1185">Reference proteome</keyword>
<accession>A0A0L6V216</accession>
<evidence type="ECO:0000313" key="1">
    <source>
        <dbReference type="EMBL" id="KNZ54532.1"/>
    </source>
</evidence>
<protein>
    <submittedName>
        <fullName evidence="1">Uncharacterized protein</fullName>
    </submittedName>
</protein>
<organism evidence="1 2">
    <name type="scientific">Puccinia sorghi</name>
    <dbReference type="NCBI Taxonomy" id="27349"/>
    <lineage>
        <taxon>Eukaryota</taxon>
        <taxon>Fungi</taxon>
        <taxon>Dikarya</taxon>
        <taxon>Basidiomycota</taxon>
        <taxon>Pucciniomycotina</taxon>
        <taxon>Pucciniomycetes</taxon>
        <taxon>Pucciniales</taxon>
        <taxon>Pucciniaceae</taxon>
        <taxon>Puccinia</taxon>
    </lineage>
</organism>
<name>A0A0L6V216_9BASI</name>
<gene>
    <name evidence="1" type="ORF">VP01_2922g2</name>
</gene>